<dbReference type="OrthoDB" id="157935at2759"/>
<dbReference type="Gene3D" id="3.40.50.1820">
    <property type="entry name" value="alpha/beta hydrolase"/>
    <property type="match status" value="1"/>
</dbReference>
<evidence type="ECO:0000313" key="3">
    <source>
        <dbReference type="Proteomes" id="UP000332933"/>
    </source>
</evidence>
<gene>
    <name evidence="2" type="primary">Aste57867_3140</name>
    <name evidence="1" type="ORF">As57867_003131</name>
    <name evidence="2" type="ORF">ASTE57867_3140</name>
</gene>
<dbReference type="PANTHER" id="PTHR37946">
    <property type="entry name" value="SLL1969 PROTEIN"/>
    <property type="match status" value="1"/>
</dbReference>
<reference evidence="2 3" key="1">
    <citation type="submission" date="2019-03" db="EMBL/GenBank/DDBJ databases">
        <authorList>
            <person name="Gaulin E."/>
            <person name="Dumas B."/>
        </authorList>
    </citation>
    <scope>NUCLEOTIDE SEQUENCE [LARGE SCALE GENOMIC DNA]</scope>
    <source>
        <strain evidence="2">CBS 568.67</strain>
    </source>
</reference>
<dbReference type="EMBL" id="VJMH01000510">
    <property type="protein sequence ID" value="KAF0715851.1"/>
    <property type="molecule type" value="Genomic_DNA"/>
</dbReference>
<organism evidence="2 3">
    <name type="scientific">Aphanomyces stellatus</name>
    <dbReference type="NCBI Taxonomy" id="120398"/>
    <lineage>
        <taxon>Eukaryota</taxon>
        <taxon>Sar</taxon>
        <taxon>Stramenopiles</taxon>
        <taxon>Oomycota</taxon>
        <taxon>Saprolegniomycetes</taxon>
        <taxon>Saprolegniales</taxon>
        <taxon>Verrucalvaceae</taxon>
        <taxon>Aphanomyces</taxon>
    </lineage>
</organism>
<accession>A0A485KEU0</accession>
<dbReference type="SUPFAM" id="SSF53474">
    <property type="entry name" value="alpha/beta-Hydrolases"/>
    <property type="match status" value="1"/>
</dbReference>
<keyword evidence="3" id="KW-1185">Reference proteome</keyword>
<dbReference type="AlphaFoldDB" id="A0A485KEU0"/>
<proteinExistence type="predicted"/>
<dbReference type="PANTHER" id="PTHR37946:SF1">
    <property type="entry name" value="SLL1969 PROTEIN"/>
    <property type="match status" value="1"/>
</dbReference>
<evidence type="ECO:0000313" key="2">
    <source>
        <dbReference type="EMBL" id="VFT80315.1"/>
    </source>
</evidence>
<dbReference type="Proteomes" id="UP000332933">
    <property type="component" value="Unassembled WGS sequence"/>
</dbReference>
<dbReference type="EMBL" id="CAADRA010000510">
    <property type="protein sequence ID" value="VFT80315.1"/>
    <property type="molecule type" value="Genomic_DNA"/>
</dbReference>
<name>A0A485KEU0_9STRA</name>
<reference evidence="1" key="2">
    <citation type="submission" date="2019-06" db="EMBL/GenBank/DDBJ databases">
        <title>Genomics analysis of Aphanomyces spp. identifies a new class of oomycete effector associated with host adaptation.</title>
        <authorList>
            <person name="Gaulin E."/>
        </authorList>
    </citation>
    <scope>NUCLEOTIDE SEQUENCE</scope>
    <source>
        <strain evidence="1">CBS 578.67</strain>
    </source>
</reference>
<sequence length="231" mass="25018">MCSVAATPALHVARPIVLTIPDLCGRGLQLLPAEAFLRSPAGGAFTIERFQYDASSKTLHESGAELLEVLHRIKPHSAVGPPCYMLTHGYGALVLREAFRAIDWAHVRTRLVMVAPPNRGCLPSWAAAPLGFRCTPSVALDELHTLADFDLDMRLGKLPRLTRSLIVAGTIALPPKPWVRQPLHSTNPSDGAVAVAATHLPGEYTHMTVAASHNLIMLHPATLRLVRDFMA</sequence>
<evidence type="ECO:0000313" key="1">
    <source>
        <dbReference type="EMBL" id="KAF0715851.1"/>
    </source>
</evidence>
<protein>
    <submittedName>
        <fullName evidence="2">Aste57867_3140 protein</fullName>
    </submittedName>
</protein>
<dbReference type="InterPro" id="IPR029058">
    <property type="entry name" value="AB_hydrolase_fold"/>
</dbReference>